<dbReference type="InterPro" id="IPR018707">
    <property type="entry name" value="LpxR"/>
</dbReference>
<dbReference type="Proteomes" id="UP001431963">
    <property type="component" value="Unassembled WGS sequence"/>
</dbReference>
<organism evidence="2 3">
    <name type="scientific">Gemmobacter denitrificans</name>
    <dbReference type="NCBI Taxonomy" id="3123040"/>
    <lineage>
        <taxon>Bacteria</taxon>
        <taxon>Pseudomonadati</taxon>
        <taxon>Pseudomonadota</taxon>
        <taxon>Alphaproteobacteria</taxon>
        <taxon>Rhodobacterales</taxon>
        <taxon>Paracoccaceae</taxon>
        <taxon>Gemmobacter</taxon>
    </lineage>
</organism>
<protein>
    <submittedName>
        <fullName evidence="2">Lipid A-modifier LpxR family protein</fullName>
    </submittedName>
</protein>
<dbReference type="InterPro" id="IPR037107">
    <property type="entry name" value="Put_OMP_sf"/>
</dbReference>
<feature type="chain" id="PRO_5046041509" evidence="1">
    <location>
        <begin position="19"/>
        <end position="307"/>
    </location>
</feature>
<keyword evidence="3" id="KW-1185">Reference proteome</keyword>
<dbReference type="RefSeq" id="WP_335422535.1">
    <property type="nucleotide sequence ID" value="NZ_JBALHR010000005.1"/>
</dbReference>
<dbReference type="EMBL" id="JBALHR010000005">
    <property type="protein sequence ID" value="MEH7828510.1"/>
    <property type="molecule type" value="Genomic_DNA"/>
</dbReference>
<evidence type="ECO:0000313" key="3">
    <source>
        <dbReference type="Proteomes" id="UP001431963"/>
    </source>
</evidence>
<dbReference type="Pfam" id="PF09982">
    <property type="entry name" value="LpxR"/>
    <property type="match status" value="1"/>
</dbReference>
<sequence>MKTGALAAAITVMAIALALVPGQGAAEGRVNLGFARLFTNDALGDTRDRWRTGAYMVSQFRAPAWHGAAPAQFGELLEYRLRAEIIAPASLTDPTPDRRYAGVIAPGIATHFSLGKAEMRVGAELVFTGPQTKVGSFQREVHELLGLDSPTVLDSQIPNGVHPTLQAEIGRDYQLGDRTRLRPFVEAQAGAEDFLRAGADMVIGRFGAEGLFTRDTVTGQRVLGIVYDEVPGYSLTLGGDVTRMFDSIYLPAGGSAEMSETRTRLRAGVHWQGEKSEAFYGLTWLGEEYEAQPEGQLVGSLRLRLRF</sequence>
<gene>
    <name evidence="2" type="ORF">V6590_10145</name>
</gene>
<comment type="caution">
    <text evidence="2">The sequence shown here is derived from an EMBL/GenBank/DDBJ whole genome shotgun (WGS) entry which is preliminary data.</text>
</comment>
<keyword evidence="1" id="KW-0732">Signal</keyword>
<evidence type="ECO:0000256" key="1">
    <source>
        <dbReference type="SAM" id="SignalP"/>
    </source>
</evidence>
<name>A0ABU8BUY7_9RHOB</name>
<accession>A0ABU8BUY7</accession>
<reference evidence="2" key="1">
    <citation type="submission" date="2024-02" db="EMBL/GenBank/DDBJ databases">
        <title>Genome sequences of strain Gemmobacter sp. JM10B15.</title>
        <authorList>
            <person name="Zhang M."/>
        </authorList>
    </citation>
    <scope>NUCLEOTIDE SEQUENCE</scope>
    <source>
        <strain evidence="2">JM10B15</strain>
    </source>
</reference>
<feature type="signal peptide" evidence="1">
    <location>
        <begin position="1"/>
        <end position="18"/>
    </location>
</feature>
<proteinExistence type="predicted"/>
<evidence type="ECO:0000313" key="2">
    <source>
        <dbReference type="EMBL" id="MEH7828510.1"/>
    </source>
</evidence>
<dbReference type="Gene3D" id="2.40.128.140">
    <property type="entry name" value="Outer membrane protein"/>
    <property type="match status" value="1"/>
</dbReference>